<dbReference type="Pfam" id="PF02548">
    <property type="entry name" value="Pantoate_transf"/>
    <property type="match status" value="1"/>
</dbReference>
<reference evidence="12 13" key="1">
    <citation type="submission" date="2016-03" db="EMBL/GenBank/DDBJ databases">
        <title>Genome Sequence and Comparative Pathogenic Determinants of Uropathogenic Escherichia coli O25b:H4, a Clinical Isolate from Saudi Arabia.</title>
        <authorList>
            <person name="Alyamani E.A.J."/>
            <person name="Khiyami M.A."/>
            <person name="Booq R.Y."/>
            <person name="Bahwerth F.S."/>
            <person name="Vaisvil B."/>
            <person name="Schmitt D.P."/>
            <person name="Kapatral V."/>
        </authorList>
    </citation>
    <scope>NUCLEOTIDE SEQUENCE [LARGE SCALE GENOMIC DNA]</scope>
    <source>
        <strain evidence="12 13">O25b:H4</strain>
    </source>
</reference>
<feature type="binding site" evidence="8 11">
    <location>
        <position position="119"/>
    </location>
    <ligand>
        <name>Mg(2+)</name>
        <dbReference type="ChEBI" id="CHEBI:18420"/>
    </ligand>
</feature>
<protein>
    <recommendedName>
        <fullName evidence="8">3-methyl-2-oxobutanoate hydroxymethyltransferase</fullName>
        <ecNumber evidence="8">2.1.2.11</ecNumber>
    </recommendedName>
    <alternativeName>
        <fullName evidence="8">Ketopantoate hydroxymethyltransferase</fullName>
        <shortName evidence="8">KPHMT</shortName>
    </alternativeName>
</protein>
<dbReference type="Gene3D" id="3.20.20.60">
    <property type="entry name" value="Phosphoenolpyruvate-binding domains"/>
    <property type="match status" value="1"/>
</dbReference>
<accession>A0A192CH14</accession>
<evidence type="ECO:0000256" key="10">
    <source>
        <dbReference type="PIRSR" id="PIRSR000388-2"/>
    </source>
</evidence>
<proteinExistence type="inferred from homology"/>
<keyword evidence="4 8" id="KW-0566">Pantothenate biosynthesis</keyword>
<dbReference type="PIRSF" id="PIRSF000388">
    <property type="entry name" value="Pantoate_hydroxy_MeTrfase"/>
    <property type="match status" value="1"/>
</dbReference>
<dbReference type="GO" id="GO:0015940">
    <property type="term" value="P:pantothenate biosynthetic process"/>
    <property type="evidence" value="ECO:0007669"/>
    <property type="project" value="UniProtKB-UniRule"/>
</dbReference>
<dbReference type="SUPFAM" id="SSF51621">
    <property type="entry name" value="Phosphoenolpyruvate/pyruvate domain"/>
    <property type="match status" value="1"/>
</dbReference>
<evidence type="ECO:0000256" key="6">
    <source>
        <dbReference type="ARBA" id="ARBA00022723"/>
    </source>
</evidence>
<dbReference type="GO" id="GO:0003864">
    <property type="term" value="F:3-methyl-2-oxobutanoate hydroxymethyltransferase activity"/>
    <property type="evidence" value="ECO:0007669"/>
    <property type="project" value="UniProtKB-UniRule"/>
</dbReference>
<evidence type="ECO:0000256" key="11">
    <source>
        <dbReference type="PIRSR" id="PIRSR000388-3"/>
    </source>
</evidence>
<name>A0A192CH14_ECO25</name>
<dbReference type="NCBIfam" id="NF001452">
    <property type="entry name" value="PRK00311.1"/>
    <property type="match status" value="1"/>
</dbReference>
<comment type="function">
    <text evidence="7 8">Catalyzes the reversible reaction in which hydroxymethyl group from 5,10-methylenetetrahydrofolate is transferred onto alpha-ketoisovalerate to form ketopantoate.</text>
</comment>
<sequence>MAPSGNGGATIDKSLPPPMWLIKCQTARHYLSGYVMKPTTIASLQKCKQEKKRFATITAYDYSFAKLFAEEGLNVMLVGDSLGMTVQGHDSTLPVTVADIAYHTAAVRRGAPNCLLLADLPFMAYATPEQAFENAATVMRAGANMVKIEGGEWLVETVQMLTERAVPVCGHLGLTPQSVNIFGGYKVQGRGDEAADRLLSDALALEAAGAQLLVLECVPVELAKRITEALAIPVIGIGAGNVTDGQILVMHDAFGITGGHIPKFAKNFLAETGDIRAAVRQYMAEVESGVYPGEEHSFH</sequence>
<comment type="pathway">
    <text evidence="1 8">Cofactor biosynthesis; (R)-pantothenate biosynthesis; (R)-pantoate from 3-methyl-2-oxobutanoate: step 1/2.</text>
</comment>
<evidence type="ECO:0000313" key="13">
    <source>
        <dbReference type="Proteomes" id="UP000183316"/>
    </source>
</evidence>
<evidence type="ECO:0000256" key="9">
    <source>
        <dbReference type="PIRSR" id="PIRSR000388-1"/>
    </source>
</evidence>
<dbReference type="Proteomes" id="UP000183316">
    <property type="component" value="Chromosome"/>
</dbReference>
<evidence type="ECO:0000256" key="2">
    <source>
        <dbReference type="ARBA" id="ARBA00008676"/>
    </source>
</evidence>
<comment type="similarity">
    <text evidence="2 8">Belongs to the PanB family.</text>
</comment>
<dbReference type="FunFam" id="3.20.20.60:FF:000003">
    <property type="entry name" value="3-methyl-2-oxobutanoate hydroxymethyltransferase"/>
    <property type="match status" value="1"/>
</dbReference>
<feature type="binding site" evidence="8 10">
    <location>
        <begin position="80"/>
        <end position="81"/>
    </location>
    <ligand>
        <name>3-methyl-2-oxobutanoate</name>
        <dbReference type="ChEBI" id="CHEBI:11851"/>
    </ligand>
</feature>
<comment type="catalytic activity">
    <reaction evidence="8">
        <text>(6R)-5,10-methylene-5,6,7,8-tetrahydrofolate + 3-methyl-2-oxobutanoate + H2O = 2-dehydropantoate + (6S)-5,6,7,8-tetrahydrofolate</text>
        <dbReference type="Rhea" id="RHEA:11824"/>
        <dbReference type="ChEBI" id="CHEBI:11561"/>
        <dbReference type="ChEBI" id="CHEBI:11851"/>
        <dbReference type="ChEBI" id="CHEBI:15377"/>
        <dbReference type="ChEBI" id="CHEBI:15636"/>
        <dbReference type="ChEBI" id="CHEBI:57453"/>
        <dbReference type="EC" id="2.1.2.11"/>
    </reaction>
</comment>
<keyword evidence="6 8" id="KW-0479">Metal-binding</keyword>
<feature type="active site" description="Proton acceptor" evidence="8 9">
    <location>
        <position position="216"/>
    </location>
</feature>
<dbReference type="PANTHER" id="PTHR20881:SF0">
    <property type="entry name" value="3-METHYL-2-OXOBUTANOATE HYDROXYMETHYLTRANSFERASE"/>
    <property type="match status" value="1"/>
</dbReference>
<evidence type="ECO:0000256" key="7">
    <source>
        <dbReference type="ARBA" id="ARBA00056497"/>
    </source>
</evidence>
<dbReference type="HAMAP" id="MF_00156">
    <property type="entry name" value="PanB"/>
    <property type="match status" value="1"/>
</dbReference>
<dbReference type="PATRIC" id="fig|941280.3.peg.4162"/>
<dbReference type="InterPro" id="IPR040442">
    <property type="entry name" value="Pyrv_kinase-like_dom_sf"/>
</dbReference>
<feature type="binding site" evidence="8 10">
    <location>
        <position position="119"/>
    </location>
    <ligand>
        <name>3-methyl-2-oxobutanoate</name>
        <dbReference type="ChEBI" id="CHEBI:11851"/>
    </ligand>
</feature>
<dbReference type="EC" id="2.1.2.11" evidence="8"/>
<dbReference type="InterPro" id="IPR003700">
    <property type="entry name" value="Pantoate_hydroxy_MeTrfase"/>
</dbReference>
<evidence type="ECO:0000313" key="12">
    <source>
        <dbReference type="EMBL" id="ANK05453.1"/>
    </source>
</evidence>
<dbReference type="NCBIfam" id="TIGR00222">
    <property type="entry name" value="panB"/>
    <property type="match status" value="1"/>
</dbReference>
<keyword evidence="5 8" id="KW-0808">Transferase</keyword>
<dbReference type="PANTHER" id="PTHR20881">
    <property type="entry name" value="3-METHYL-2-OXOBUTANOATE HYDROXYMETHYLTRANSFERASE"/>
    <property type="match status" value="1"/>
</dbReference>
<feature type="binding site" evidence="8 11">
    <location>
        <position position="80"/>
    </location>
    <ligand>
        <name>Mg(2+)</name>
        <dbReference type="ChEBI" id="CHEBI:18420"/>
    </ligand>
</feature>
<evidence type="ECO:0000256" key="5">
    <source>
        <dbReference type="ARBA" id="ARBA00022679"/>
    </source>
</evidence>
<gene>
    <name evidence="8" type="primary">panB</name>
    <name evidence="12" type="ORF">WLH_04192</name>
</gene>
<evidence type="ECO:0000256" key="4">
    <source>
        <dbReference type="ARBA" id="ARBA00022655"/>
    </source>
</evidence>
<keyword evidence="8 11" id="KW-0460">Magnesium</keyword>
<comment type="cofactor">
    <cofactor evidence="8 11">
        <name>Mg(2+)</name>
        <dbReference type="ChEBI" id="CHEBI:18420"/>
    </cofactor>
    <text evidence="8 11">Binds 1 Mg(2+) ion per subunit.</text>
</comment>
<dbReference type="UniPathway" id="UPA00028">
    <property type="reaction ID" value="UER00003"/>
</dbReference>
<dbReference type="InterPro" id="IPR015813">
    <property type="entry name" value="Pyrv/PenolPyrv_kinase-like_dom"/>
</dbReference>
<comment type="subunit">
    <text evidence="3 8">Homodecamer; pentamer of dimers.</text>
</comment>
<dbReference type="EMBL" id="CP015085">
    <property type="protein sequence ID" value="ANK05453.1"/>
    <property type="molecule type" value="Genomic_DNA"/>
</dbReference>
<keyword evidence="8" id="KW-0963">Cytoplasm</keyword>
<feature type="binding site" evidence="8 11">
    <location>
        <position position="149"/>
    </location>
    <ligand>
        <name>Mg(2+)</name>
        <dbReference type="ChEBI" id="CHEBI:18420"/>
    </ligand>
</feature>
<organism evidence="12 13">
    <name type="scientific">Escherichia coli O25b:H4</name>
    <dbReference type="NCBI Taxonomy" id="941280"/>
    <lineage>
        <taxon>Bacteria</taxon>
        <taxon>Pseudomonadati</taxon>
        <taxon>Pseudomonadota</taxon>
        <taxon>Gammaproteobacteria</taxon>
        <taxon>Enterobacterales</taxon>
        <taxon>Enterobacteriaceae</taxon>
        <taxon>Escherichia</taxon>
    </lineage>
</organism>
<dbReference type="GO" id="GO:0005737">
    <property type="term" value="C:cytoplasm"/>
    <property type="evidence" value="ECO:0007669"/>
    <property type="project" value="UniProtKB-SubCell"/>
</dbReference>
<evidence type="ECO:0000256" key="3">
    <source>
        <dbReference type="ARBA" id="ARBA00011424"/>
    </source>
</evidence>
<evidence type="ECO:0000256" key="8">
    <source>
        <dbReference type="HAMAP-Rule" id="MF_00156"/>
    </source>
</evidence>
<dbReference type="AlphaFoldDB" id="A0A192CH14"/>
<evidence type="ECO:0000256" key="1">
    <source>
        <dbReference type="ARBA" id="ARBA00005033"/>
    </source>
</evidence>
<feature type="binding site" evidence="8 10">
    <location>
        <position position="147"/>
    </location>
    <ligand>
        <name>3-methyl-2-oxobutanoate</name>
        <dbReference type="ChEBI" id="CHEBI:11851"/>
    </ligand>
</feature>
<comment type="subcellular location">
    <subcellularLocation>
        <location evidence="8">Cytoplasm</location>
    </subcellularLocation>
</comment>
<dbReference type="GO" id="GO:0000287">
    <property type="term" value="F:magnesium ion binding"/>
    <property type="evidence" value="ECO:0007669"/>
    <property type="project" value="TreeGrafter"/>
</dbReference>
<dbReference type="CDD" id="cd06557">
    <property type="entry name" value="KPHMT-like"/>
    <property type="match status" value="1"/>
</dbReference>